<evidence type="ECO:0000256" key="6">
    <source>
        <dbReference type="ARBA" id="ARBA00023032"/>
    </source>
</evidence>
<evidence type="ECO:0000313" key="10">
    <source>
        <dbReference type="EMBL" id="OMO60295.1"/>
    </source>
</evidence>
<dbReference type="GO" id="GO:0015293">
    <property type="term" value="F:symporter activity"/>
    <property type="evidence" value="ECO:0007669"/>
    <property type="project" value="UniProtKB-KW"/>
</dbReference>
<keyword evidence="3 8" id="KW-0812">Transmembrane</keyword>
<dbReference type="InterPro" id="IPR036513">
    <property type="entry name" value="STAS_dom_sf"/>
</dbReference>
<evidence type="ECO:0000256" key="1">
    <source>
        <dbReference type="ARBA" id="ARBA00004141"/>
    </source>
</evidence>
<dbReference type="OrthoDB" id="957239at2759"/>
<evidence type="ECO:0000256" key="5">
    <source>
        <dbReference type="ARBA" id="ARBA00022989"/>
    </source>
</evidence>
<dbReference type="InterPro" id="IPR002645">
    <property type="entry name" value="STAS_dom"/>
</dbReference>
<dbReference type="EMBL" id="AWUE01021919">
    <property type="protein sequence ID" value="OMO60295.1"/>
    <property type="molecule type" value="Genomic_DNA"/>
</dbReference>
<feature type="transmembrane region" description="Helical" evidence="8">
    <location>
        <begin position="12"/>
        <end position="31"/>
    </location>
</feature>
<evidence type="ECO:0000259" key="9">
    <source>
        <dbReference type="PROSITE" id="PS50801"/>
    </source>
</evidence>
<proteinExistence type="predicted"/>
<dbReference type="AlphaFoldDB" id="A0A1R3GQA1"/>
<keyword evidence="7 8" id="KW-0472">Membrane</keyword>
<evidence type="ECO:0000256" key="4">
    <source>
        <dbReference type="ARBA" id="ARBA00022847"/>
    </source>
</evidence>
<dbReference type="InterPro" id="IPR011547">
    <property type="entry name" value="SLC26A/SulP_dom"/>
</dbReference>
<dbReference type="Pfam" id="PF00916">
    <property type="entry name" value="Sulfate_transp"/>
    <property type="match status" value="1"/>
</dbReference>
<reference evidence="11" key="1">
    <citation type="submission" date="2013-09" db="EMBL/GenBank/DDBJ databases">
        <title>Corchorus olitorius genome sequencing.</title>
        <authorList>
            <person name="Alam M."/>
            <person name="Haque M.S."/>
            <person name="Islam M.S."/>
            <person name="Emdad E.M."/>
            <person name="Islam M.M."/>
            <person name="Ahmed B."/>
            <person name="Halim A."/>
            <person name="Hossen Q.M.M."/>
            <person name="Hossain M.Z."/>
            <person name="Ahmed R."/>
            <person name="Khan M.M."/>
            <person name="Islam R."/>
            <person name="Rashid M.M."/>
            <person name="Khan S.A."/>
            <person name="Rahman M.S."/>
            <person name="Alam M."/>
            <person name="Yahiya A.S."/>
            <person name="Khan M.S."/>
            <person name="Azam M.S."/>
            <person name="Haque T."/>
            <person name="Lashkar M.Z.H."/>
            <person name="Akhand A.I."/>
            <person name="Morshed G."/>
            <person name="Roy S."/>
            <person name="Uddin K.S."/>
            <person name="Rabeya T."/>
            <person name="Hossain A.S."/>
            <person name="Chowdhury A."/>
            <person name="Snigdha A.R."/>
            <person name="Mortoza M.S."/>
            <person name="Matin S.A."/>
            <person name="Hoque S.M.E."/>
            <person name="Islam M.K."/>
            <person name="Roy D.K."/>
            <person name="Haider R."/>
            <person name="Moosa M.M."/>
            <person name="Elias S.M."/>
            <person name="Hasan A.M."/>
            <person name="Jahan S."/>
            <person name="Shafiuddin M."/>
            <person name="Mahmood N."/>
            <person name="Shommy N.S."/>
        </authorList>
    </citation>
    <scope>NUCLEOTIDE SEQUENCE [LARGE SCALE GENOMIC DNA]</scope>
    <source>
        <strain evidence="11">cv. O-4</strain>
    </source>
</reference>
<keyword evidence="11" id="KW-1185">Reference proteome</keyword>
<dbReference type="InterPro" id="IPR001902">
    <property type="entry name" value="SLC26A/SulP_fam"/>
</dbReference>
<comment type="caution">
    <text evidence="10">The sequence shown here is derived from an EMBL/GenBank/DDBJ whole genome shotgun (WGS) entry which is preliminary data.</text>
</comment>
<dbReference type="Proteomes" id="UP000187203">
    <property type="component" value="Unassembled WGS sequence"/>
</dbReference>
<dbReference type="STRING" id="93759.A0A1R3GQA1"/>
<keyword evidence="4" id="KW-0769">Symport</keyword>
<evidence type="ECO:0000256" key="8">
    <source>
        <dbReference type="SAM" id="Phobius"/>
    </source>
</evidence>
<keyword evidence="2" id="KW-0813">Transport</keyword>
<evidence type="ECO:0000256" key="2">
    <source>
        <dbReference type="ARBA" id="ARBA00022448"/>
    </source>
</evidence>
<protein>
    <recommendedName>
        <fullName evidence="9">STAS domain-containing protein</fullName>
    </recommendedName>
</protein>
<comment type="subcellular location">
    <subcellularLocation>
        <location evidence="1">Membrane</location>
        <topology evidence="1">Multi-pass membrane protein</topology>
    </subcellularLocation>
</comment>
<organism evidence="10 11">
    <name type="scientific">Corchorus olitorius</name>
    <dbReference type="NCBI Taxonomy" id="93759"/>
    <lineage>
        <taxon>Eukaryota</taxon>
        <taxon>Viridiplantae</taxon>
        <taxon>Streptophyta</taxon>
        <taxon>Embryophyta</taxon>
        <taxon>Tracheophyta</taxon>
        <taxon>Spermatophyta</taxon>
        <taxon>Magnoliopsida</taxon>
        <taxon>eudicotyledons</taxon>
        <taxon>Gunneridae</taxon>
        <taxon>Pentapetalae</taxon>
        <taxon>rosids</taxon>
        <taxon>malvids</taxon>
        <taxon>Malvales</taxon>
        <taxon>Malvaceae</taxon>
        <taxon>Grewioideae</taxon>
        <taxon>Apeibeae</taxon>
        <taxon>Corchorus</taxon>
    </lineage>
</organism>
<dbReference type="CDD" id="cd07042">
    <property type="entry name" value="STAS_SulP_like_sulfate_transporter"/>
    <property type="match status" value="1"/>
</dbReference>
<dbReference type="SUPFAM" id="SSF52091">
    <property type="entry name" value="SpoIIaa-like"/>
    <property type="match status" value="1"/>
</dbReference>
<dbReference type="Gene3D" id="3.30.750.24">
    <property type="entry name" value="STAS domain"/>
    <property type="match status" value="1"/>
</dbReference>
<gene>
    <name evidence="10" type="ORF">COLO4_33868</name>
</gene>
<dbReference type="PROSITE" id="PS50801">
    <property type="entry name" value="STAS"/>
    <property type="match status" value="1"/>
</dbReference>
<dbReference type="Pfam" id="PF01740">
    <property type="entry name" value="STAS"/>
    <property type="match status" value="1"/>
</dbReference>
<dbReference type="FunFam" id="3.30.750.24:FF:000002">
    <property type="entry name" value="Sulfate transporter 31"/>
    <property type="match status" value="1"/>
</dbReference>
<evidence type="ECO:0000313" key="11">
    <source>
        <dbReference type="Proteomes" id="UP000187203"/>
    </source>
</evidence>
<keyword evidence="5 8" id="KW-1133">Transmembrane helix</keyword>
<dbReference type="GO" id="GO:0016020">
    <property type="term" value="C:membrane"/>
    <property type="evidence" value="ECO:0007669"/>
    <property type="project" value="UniProtKB-SubCell"/>
</dbReference>
<keyword evidence="6" id="KW-0764">Sulfate transport</keyword>
<dbReference type="PANTHER" id="PTHR11814">
    <property type="entry name" value="SULFATE TRANSPORTER"/>
    <property type="match status" value="1"/>
</dbReference>
<accession>A0A1R3GQA1</accession>
<evidence type="ECO:0000256" key="3">
    <source>
        <dbReference type="ARBA" id="ARBA00022692"/>
    </source>
</evidence>
<feature type="domain" description="STAS" evidence="9">
    <location>
        <begin position="75"/>
        <end position="161"/>
    </location>
</feature>
<sequence length="161" mass="18527">MEQGKKKKKLFWVPAIAPLTSVILSTFFVYITRADKHGVQIVSISFAKILLQVTRPRTAILGKLPRTTVYRNILQYPDATKVPGILIVRVDSAIYFSNSNYVKERILRWLADEEENLKEHSQPRIQYLIVEMSPVTDIDTSGIHALEELFRSLEKRDIKVT</sequence>
<evidence type="ECO:0000256" key="7">
    <source>
        <dbReference type="ARBA" id="ARBA00023136"/>
    </source>
</evidence>
<name>A0A1R3GQA1_9ROSI</name>